<dbReference type="InterPro" id="IPR011495">
    <property type="entry name" value="Sig_transdc_His_kin_sub2_dim/P"/>
</dbReference>
<dbReference type="SMART" id="SM00387">
    <property type="entry name" value="HATPase_c"/>
    <property type="match status" value="1"/>
</dbReference>
<feature type="domain" description="Histidine kinase" evidence="9">
    <location>
        <begin position="298"/>
        <end position="498"/>
    </location>
</feature>
<keyword evidence="6" id="KW-0418">Kinase</keyword>
<evidence type="ECO:0000256" key="4">
    <source>
        <dbReference type="ARBA" id="ARBA00022679"/>
    </source>
</evidence>
<dbReference type="PANTHER" id="PTHR41523">
    <property type="entry name" value="TWO-COMPONENT SYSTEM SENSOR PROTEIN"/>
    <property type="match status" value="1"/>
</dbReference>
<keyword evidence="5" id="KW-0547">Nucleotide-binding</keyword>
<dbReference type="InterPro" id="IPR003594">
    <property type="entry name" value="HATPase_dom"/>
</dbReference>
<dbReference type="AlphaFoldDB" id="A0A6J6GLD9"/>
<dbReference type="GO" id="GO:0004673">
    <property type="term" value="F:protein histidine kinase activity"/>
    <property type="evidence" value="ECO:0007669"/>
    <property type="project" value="UniProtKB-EC"/>
</dbReference>
<dbReference type="InterPro" id="IPR005467">
    <property type="entry name" value="His_kinase_dom"/>
</dbReference>
<keyword evidence="4" id="KW-0808">Transferase</keyword>
<name>A0A6J6GLD9_9ZZZZ</name>
<protein>
    <recommendedName>
        <fullName evidence="2">histidine kinase</fullName>
        <ecNumber evidence="2">2.7.13.3</ecNumber>
    </recommendedName>
</protein>
<reference evidence="10" key="1">
    <citation type="submission" date="2020-05" db="EMBL/GenBank/DDBJ databases">
        <authorList>
            <person name="Chiriac C."/>
            <person name="Salcher M."/>
            <person name="Ghai R."/>
            <person name="Kavagutti S V."/>
        </authorList>
    </citation>
    <scope>NUCLEOTIDE SEQUENCE</scope>
</reference>
<evidence type="ECO:0000256" key="8">
    <source>
        <dbReference type="SAM" id="MobiDB-lite"/>
    </source>
</evidence>
<dbReference type="InterPro" id="IPR038424">
    <property type="entry name" value="H_kinase_PdtaS_GAF_sf"/>
</dbReference>
<dbReference type="PANTHER" id="PTHR41523:SF8">
    <property type="entry name" value="ETHYLENE RESPONSE SENSOR PROTEIN"/>
    <property type="match status" value="1"/>
</dbReference>
<evidence type="ECO:0000313" key="10">
    <source>
        <dbReference type="EMBL" id="CAB4597638.1"/>
    </source>
</evidence>
<evidence type="ECO:0000256" key="5">
    <source>
        <dbReference type="ARBA" id="ARBA00022741"/>
    </source>
</evidence>
<dbReference type="PROSITE" id="PS50109">
    <property type="entry name" value="HIS_KIN"/>
    <property type="match status" value="1"/>
</dbReference>
<keyword evidence="3" id="KW-0597">Phosphoprotein</keyword>
<dbReference type="Pfam" id="PF02518">
    <property type="entry name" value="HATPase_c"/>
    <property type="match status" value="1"/>
</dbReference>
<dbReference type="SUPFAM" id="SSF55781">
    <property type="entry name" value="GAF domain-like"/>
    <property type="match status" value="1"/>
</dbReference>
<dbReference type="Gene3D" id="3.30.565.10">
    <property type="entry name" value="Histidine kinase-like ATPase, C-terminal domain"/>
    <property type="match status" value="1"/>
</dbReference>
<dbReference type="InterPro" id="IPR022066">
    <property type="entry name" value="PdtaS_GAF"/>
</dbReference>
<dbReference type="EC" id="2.7.13.3" evidence="2"/>
<organism evidence="10">
    <name type="scientific">freshwater metagenome</name>
    <dbReference type="NCBI Taxonomy" id="449393"/>
    <lineage>
        <taxon>unclassified sequences</taxon>
        <taxon>metagenomes</taxon>
        <taxon>ecological metagenomes</taxon>
    </lineage>
</organism>
<evidence type="ECO:0000259" key="9">
    <source>
        <dbReference type="PROSITE" id="PS50109"/>
    </source>
</evidence>
<feature type="region of interest" description="Disordered" evidence="8">
    <location>
        <begin position="478"/>
        <end position="498"/>
    </location>
</feature>
<dbReference type="SMART" id="SM00911">
    <property type="entry name" value="HWE_HK"/>
    <property type="match status" value="1"/>
</dbReference>
<keyword evidence="7" id="KW-0067">ATP-binding</keyword>
<accession>A0A6J6GLD9</accession>
<dbReference type="Gene3D" id="3.30.450.280">
    <property type="entry name" value="GAF domain"/>
    <property type="match status" value="1"/>
</dbReference>
<gene>
    <name evidence="10" type="ORF">UFOPK1835_00162</name>
</gene>
<evidence type="ECO:0000256" key="7">
    <source>
        <dbReference type="ARBA" id="ARBA00022840"/>
    </source>
</evidence>
<dbReference type="EMBL" id="CAEZUP010000004">
    <property type="protein sequence ID" value="CAB4597638.1"/>
    <property type="molecule type" value="Genomic_DNA"/>
</dbReference>
<evidence type="ECO:0000256" key="3">
    <source>
        <dbReference type="ARBA" id="ARBA00022553"/>
    </source>
</evidence>
<dbReference type="Gene3D" id="3.30.450.20">
    <property type="entry name" value="PAS domain"/>
    <property type="match status" value="1"/>
</dbReference>
<dbReference type="SUPFAM" id="SSF55874">
    <property type="entry name" value="ATPase domain of HSP90 chaperone/DNA topoisomerase II/histidine kinase"/>
    <property type="match status" value="1"/>
</dbReference>
<dbReference type="Pfam" id="PF07568">
    <property type="entry name" value="HisKA_2"/>
    <property type="match status" value="1"/>
</dbReference>
<proteinExistence type="predicted"/>
<evidence type="ECO:0000256" key="1">
    <source>
        <dbReference type="ARBA" id="ARBA00000085"/>
    </source>
</evidence>
<evidence type="ECO:0000256" key="6">
    <source>
        <dbReference type="ARBA" id="ARBA00022777"/>
    </source>
</evidence>
<dbReference type="InterPro" id="IPR036890">
    <property type="entry name" value="HATPase_C_sf"/>
</dbReference>
<comment type="catalytic activity">
    <reaction evidence="1">
        <text>ATP + protein L-histidine = ADP + protein N-phospho-L-histidine.</text>
        <dbReference type="EC" id="2.7.13.3"/>
    </reaction>
</comment>
<dbReference type="InterPro" id="IPR011102">
    <property type="entry name" value="Sig_transdc_His_kinase_HWE"/>
</dbReference>
<dbReference type="GO" id="GO:0005524">
    <property type="term" value="F:ATP binding"/>
    <property type="evidence" value="ECO:0007669"/>
    <property type="project" value="UniProtKB-KW"/>
</dbReference>
<sequence>MSSLAELARHHTRLTLPELDHVQRLVASWGLLADLCFSDLLFFAGVDYDDDGNLLGGNDLERPLVVLGQIRPTTSQTLFRSDWVGRVIPAADRPIVARCLDTGEIVEGDVPGDGEHDRVRELCIPVRSDGRVIGVLTKESAPAVGRQPGELERTYVEVFNRLARMIESGGFPFSGEEGPAEQAPRVGDGALVLDADMRVAYASPNAVSALHRIGVHANSEGMRLGELGLPETAIRIAYTQARPATEEIEIGHEVTVMMRFIPLLEGERVTGSLVLLRDISELRRRDRLLLSKDATIREIHHRVKNNLQTISSLLRLQGRRLSSPEAKVAIEESVRRIRSIALVHETLSHAAGDDVPFIEILRPLVRMVEEGLISPEHPIHFTVSGDAGILPAPVATGVAVVLTELLQNVVDHAWPDGLLTEASVRVLLSNDGDRLEVEVIDDGVGPPEGFTIDASTGLGLSIVRTLITTELRGTIAFSSAGGPPHRPGTSVRMSVPVR</sequence>
<evidence type="ECO:0000256" key="2">
    <source>
        <dbReference type="ARBA" id="ARBA00012438"/>
    </source>
</evidence>
<dbReference type="Pfam" id="PF12282">
    <property type="entry name" value="GAF_PdtaS"/>
    <property type="match status" value="1"/>
</dbReference>